<evidence type="ECO:0000313" key="2">
    <source>
        <dbReference type="Proteomes" id="UP000192582"/>
    </source>
</evidence>
<keyword evidence="2" id="KW-1185">Reference proteome</keyword>
<keyword evidence="1" id="KW-0378">Hydrolase</keyword>
<name>A0A1W1UV21_9DEIO</name>
<dbReference type="STRING" id="695939.SAMN00790413_05235"/>
<proteinExistence type="predicted"/>
<organism evidence="1 2">
    <name type="scientific">Deinococcus hopiensis KR-140</name>
    <dbReference type="NCBI Taxonomy" id="695939"/>
    <lineage>
        <taxon>Bacteria</taxon>
        <taxon>Thermotogati</taxon>
        <taxon>Deinococcota</taxon>
        <taxon>Deinococci</taxon>
        <taxon>Deinococcales</taxon>
        <taxon>Deinococcaceae</taxon>
        <taxon>Deinococcus</taxon>
    </lineage>
</organism>
<accession>A0A1W1UV21</accession>
<dbReference type="GO" id="GO:0000287">
    <property type="term" value="F:magnesium ion binding"/>
    <property type="evidence" value="ECO:0007669"/>
    <property type="project" value="InterPro"/>
</dbReference>
<dbReference type="GO" id="GO:0006281">
    <property type="term" value="P:DNA repair"/>
    <property type="evidence" value="ECO:0007669"/>
    <property type="project" value="InterPro"/>
</dbReference>
<reference evidence="1 2" key="1">
    <citation type="submission" date="2017-04" db="EMBL/GenBank/DDBJ databases">
        <authorList>
            <person name="Afonso C.L."/>
            <person name="Miller P.J."/>
            <person name="Scott M.A."/>
            <person name="Spackman E."/>
            <person name="Goraichik I."/>
            <person name="Dimitrov K.M."/>
            <person name="Suarez D.L."/>
            <person name="Swayne D.E."/>
        </authorList>
    </citation>
    <scope>NUCLEOTIDE SEQUENCE [LARGE SCALE GENOMIC DNA]</scope>
    <source>
        <strain evidence="1 2">KR-140</strain>
    </source>
</reference>
<dbReference type="InterPro" id="IPR008822">
    <property type="entry name" value="Endonuclease_RusA-like"/>
</dbReference>
<keyword evidence="1" id="KW-0255">Endonuclease</keyword>
<dbReference type="RefSeq" id="WP_084047024.1">
    <property type="nucleotide sequence ID" value="NZ_FWWU01000007.1"/>
</dbReference>
<dbReference type="Proteomes" id="UP000192582">
    <property type="component" value="Unassembled WGS sequence"/>
</dbReference>
<evidence type="ECO:0000313" key="1">
    <source>
        <dbReference type="EMBL" id="SMB84661.1"/>
    </source>
</evidence>
<gene>
    <name evidence="1" type="ORF">SAMN00790413_05235</name>
</gene>
<dbReference type="GO" id="GO:0006310">
    <property type="term" value="P:DNA recombination"/>
    <property type="evidence" value="ECO:0007669"/>
    <property type="project" value="InterPro"/>
</dbReference>
<dbReference type="InterPro" id="IPR036614">
    <property type="entry name" value="RusA-like_sf"/>
</dbReference>
<dbReference type="SUPFAM" id="SSF103084">
    <property type="entry name" value="Holliday junction resolvase RusA"/>
    <property type="match status" value="1"/>
</dbReference>
<keyword evidence="1" id="KW-0540">Nuclease</keyword>
<dbReference type="AlphaFoldDB" id="A0A1W1UV21"/>
<dbReference type="Gene3D" id="3.30.1330.70">
    <property type="entry name" value="Holliday junction resolvase RusA"/>
    <property type="match status" value="1"/>
</dbReference>
<dbReference type="EMBL" id="FWWU01000007">
    <property type="protein sequence ID" value="SMB84661.1"/>
    <property type="molecule type" value="Genomic_DNA"/>
</dbReference>
<sequence length="121" mass="13493">MLSLWIPGEALSLNNAYFNRRGGGRTLTPEGRAFKAHVKHLVLQERPALPARGRLALTLQFHGHWETKAGEPRRRDLSNAVKLLEDALFDALGMDDCRVRALSVTATQSDTPGMFVRLETI</sequence>
<protein>
    <submittedName>
        <fullName evidence="1">Holliday junction resolvase RusA (Prophage-encoded endonuclease)</fullName>
    </submittedName>
</protein>
<dbReference type="GO" id="GO:0004519">
    <property type="term" value="F:endonuclease activity"/>
    <property type="evidence" value="ECO:0007669"/>
    <property type="project" value="UniProtKB-KW"/>
</dbReference>
<dbReference type="Pfam" id="PF05866">
    <property type="entry name" value="RusA"/>
    <property type="match status" value="1"/>
</dbReference>